<dbReference type="GO" id="GO:0006508">
    <property type="term" value="P:proteolysis"/>
    <property type="evidence" value="ECO:0007669"/>
    <property type="project" value="InterPro"/>
</dbReference>
<keyword evidence="2" id="KW-0378">Hydrolase</keyword>
<dbReference type="InterPro" id="IPR000667">
    <property type="entry name" value="Peptidase_S13"/>
</dbReference>
<keyword evidence="3" id="KW-0812">Transmembrane</keyword>
<evidence type="ECO:0000313" key="4">
    <source>
        <dbReference type="EMBL" id="NLT79539.1"/>
    </source>
</evidence>
<proteinExistence type="inferred from homology"/>
<organism evidence="4 5">
    <name type="scientific">Bifidobacterium crudilactis</name>
    <dbReference type="NCBI Taxonomy" id="327277"/>
    <lineage>
        <taxon>Bacteria</taxon>
        <taxon>Bacillati</taxon>
        <taxon>Actinomycetota</taxon>
        <taxon>Actinomycetes</taxon>
        <taxon>Bifidobacteriales</taxon>
        <taxon>Bifidobacteriaceae</taxon>
        <taxon>Bifidobacterium</taxon>
    </lineage>
</organism>
<dbReference type="Proteomes" id="UP000767327">
    <property type="component" value="Unassembled WGS sequence"/>
</dbReference>
<name>A0A971CYL5_9BIFI</name>
<dbReference type="RefSeq" id="WP_273173408.1">
    <property type="nucleotide sequence ID" value="NZ_CP181270.1"/>
</dbReference>
<keyword evidence="4" id="KW-0121">Carboxypeptidase</keyword>
<dbReference type="InterPro" id="IPR012338">
    <property type="entry name" value="Beta-lactam/transpept-like"/>
</dbReference>
<dbReference type="PRINTS" id="PR00922">
    <property type="entry name" value="DADACBPTASE3"/>
</dbReference>
<evidence type="ECO:0000256" key="1">
    <source>
        <dbReference type="ARBA" id="ARBA00006096"/>
    </source>
</evidence>
<dbReference type="Gene3D" id="3.40.710.10">
    <property type="entry name" value="DD-peptidase/beta-lactamase superfamily"/>
    <property type="match status" value="2"/>
</dbReference>
<dbReference type="Pfam" id="PF02113">
    <property type="entry name" value="Peptidase_S13"/>
    <property type="match status" value="2"/>
</dbReference>
<gene>
    <name evidence="4" type="ORF">GXW98_04535</name>
</gene>
<dbReference type="SUPFAM" id="SSF56601">
    <property type="entry name" value="beta-lactamase/transpeptidase-like"/>
    <property type="match status" value="1"/>
</dbReference>
<sequence length="490" mass="50588">MRLSDSSEERSQSTPRRHMRRGVTVVISSVLTLLLCLAYVVGDAFDVVPGSLTFSGVSRPTFSTAQQAFRSSTLMTSVERDKAVDAAAATSAMNTLLSAEGVGNDSSVVIADGTGKVVAQHNADTAREPASTLKTLTAFTASTVLDMNSTLDTEVYLNQTGADGGAQLILKGNGDMLLSDGENDSAHINGRAGLGTLARESAQALAARGISSVHLSYDDSLFGSDRKPNGIEQNDAEWRYFAPISSMAVDGGRQWTDTVKGADPDVESSYPTRSTQTALDTANTFAALLAGNGITVNGAPAAGAVPQGISALVKVRSAKLSEIMAFMLRNSDNTEAELLGRLSAIKLGTENSSAGAVKAVEQTLQQQSIQSSGLHMADCSGLSPGSTVTATTLNAIQQHFIASGNKTAAAAEGMSVTGLVGTAADRATNASANGLLRVKTGTLSTVTSMAGNVSRTSGGLLTFAVIVNNPQNAWSATQAINAFMTKLPEL</sequence>
<comment type="caution">
    <text evidence="4">The sequence shown here is derived from an EMBL/GenBank/DDBJ whole genome shotgun (WGS) entry which is preliminary data.</text>
</comment>
<dbReference type="PANTHER" id="PTHR30023:SF0">
    <property type="entry name" value="PENICILLIN-SENSITIVE CARBOXYPEPTIDASE A"/>
    <property type="match status" value="1"/>
</dbReference>
<keyword evidence="3" id="KW-0472">Membrane</keyword>
<dbReference type="EMBL" id="JAAXZR010000019">
    <property type="protein sequence ID" value="NLT79539.1"/>
    <property type="molecule type" value="Genomic_DNA"/>
</dbReference>
<dbReference type="AlphaFoldDB" id="A0A971CYL5"/>
<keyword evidence="4" id="KW-0645">Protease</keyword>
<reference evidence="4" key="1">
    <citation type="journal article" date="2020" name="Biotechnol. Biofuels">
        <title>New insights from the biogas microbiome by comprehensive genome-resolved metagenomics of nearly 1600 species originating from multiple anaerobic digesters.</title>
        <authorList>
            <person name="Campanaro S."/>
            <person name="Treu L."/>
            <person name="Rodriguez-R L.M."/>
            <person name="Kovalovszki A."/>
            <person name="Ziels R.M."/>
            <person name="Maus I."/>
            <person name="Zhu X."/>
            <person name="Kougias P.G."/>
            <person name="Basile A."/>
            <person name="Luo G."/>
            <person name="Schluter A."/>
            <person name="Konstantinidis K.T."/>
            <person name="Angelidaki I."/>
        </authorList>
    </citation>
    <scope>NUCLEOTIDE SEQUENCE</scope>
    <source>
        <strain evidence="4">AS01afH2WH_6</strain>
    </source>
</reference>
<comment type="similarity">
    <text evidence="1">Belongs to the peptidase S13 family.</text>
</comment>
<reference evidence="4" key="2">
    <citation type="submission" date="2020-01" db="EMBL/GenBank/DDBJ databases">
        <authorList>
            <person name="Campanaro S."/>
        </authorList>
    </citation>
    <scope>NUCLEOTIDE SEQUENCE</scope>
    <source>
        <strain evidence="4">AS01afH2WH_6</strain>
    </source>
</reference>
<dbReference type="GO" id="GO:0000270">
    <property type="term" value="P:peptidoglycan metabolic process"/>
    <property type="evidence" value="ECO:0007669"/>
    <property type="project" value="TreeGrafter"/>
</dbReference>
<evidence type="ECO:0000313" key="5">
    <source>
        <dbReference type="Proteomes" id="UP000767327"/>
    </source>
</evidence>
<dbReference type="GO" id="GO:0004185">
    <property type="term" value="F:serine-type carboxypeptidase activity"/>
    <property type="evidence" value="ECO:0007669"/>
    <property type="project" value="InterPro"/>
</dbReference>
<accession>A0A971CYL5</accession>
<protein>
    <submittedName>
        <fullName evidence="4">D-alanyl-D-alanine carboxypeptidase</fullName>
    </submittedName>
</protein>
<dbReference type="PANTHER" id="PTHR30023">
    <property type="entry name" value="D-ALANYL-D-ALANINE CARBOXYPEPTIDASE"/>
    <property type="match status" value="1"/>
</dbReference>
<evidence type="ECO:0000256" key="2">
    <source>
        <dbReference type="ARBA" id="ARBA00022801"/>
    </source>
</evidence>
<evidence type="ECO:0000256" key="3">
    <source>
        <dbReference type="SAM" id="Phobius"/>
    </source>
</evidence>
<keyword evidence="3" id="KW-1133">Transmembrane helix</keyword>
<feature type="transmembrane region" description="Helical" evidence="3">
    <location>
        <begin position="21"/>
        <end position="41"/>
    </location>
</feature>